<evidence type="ECO:0000313" key="4">
    <source>
        <dbReference type="Proteomes" id="UP000288805"/>
    </source>
</evidence>
<keyword evidence="2" id="KW-0325">Glycoprotein</keyword>
<proteinExistence type="inferred from homology"/>
<dbReference type="PANTHER" id="PTHR22835">
    <property type="entry name" value="ZINC FINGER FYVE DOMAIN CONTAINING PROTEIN"/>
    <property type="match status" value="1"/>
</dbReference>
<dbReference type="AlphaFoldDB" id="A0A438F0F2"/>
<dbReference type="EMBL" id="QGNW01001145">
    <property type="protein sequence ID" value="RVW53478.1"/>
    <property type="molecule type" value="Genomic_DNA"/>
</dbReference>
<dbReference type="Pfam" id="PF00657">
    <property type="entry name" value="Lipase_GDSL"/>
    <property type="match status" value="1"/>
</dbReference>
<evidence type="ECO:0000256" key="2">
    <source>
        <dbReference type="ARBA" id="ARBA00023180"/>
    </source>
</evidence>
<dbReference type="PANTHER" id="PTHR22835:SF292">
    <property type="entry name" value="ESTERASE-LIKE ISOFORM X1"/>
    <property type="match status" value="1"/>
</dbReference>
<gene>
    <name evidence="3" type="primary">EST_4</name>
    <name evidence="3" type="ORF">CK203_083761</name>
</gene>
<dbReference type="GO" id="GO:0016788">
    <property type="term" value="F:hydrolase activity, acting on ester bonds"/>
    <property type="evidence" value="ECO:0007669"/>
    <property type="project" value="InterPro"/>
</dbReference>
<comment type="caution">
    <text evidence="3">The sequence shown here is derived from an EMBL/GenBank/DDBJ whole genome shotgun (WGS) entry which is preliminary data.</text>
</comment>
<protein>
    <submittedName>
        <fullName evidence="3">Esterase</fullName>
    </submittedName>
</protein>
<accession>A0A438F0F2</accession>
<name>A0A438F0F2_VITVI</name>
<dbReference type="InterPro" id="IPR001087">
    <property type="entry name" value="GDSL"/>
</dbReference>
<sequence length="271" mass="29803">MVSANSFGLPFLSAYLNSLGSNYTNGANFATAAATIRLPTRIIPAGGFSPFYLGLQYDQFVQFKSRTLKIRKRGFFANMSIQEVNATVPDIINGFSTNVRGARSFWIYNTGPIGCLPYILANFQAAQRDSAGCSKPHNEVAQYFNYKLKEAVAQLRKDFPLAAITYVDVYSVKYSLFSQPKKDGFELSLVACCGYGGEYNYGNDAGCGSTITVNGSQIFVGSCERPSLRVNWDGIHYTEAANKFVFDQISSGAFSDPPLPLRMACHRNTSY</sequence>
<organism evidence="3 4">
    <name type="scientific">Vitis vinifera</name>
    <name type="common">Grape</name>
    <dbReference type="NCBI Taxonomy" id="29760"/>
    <lineage>
        <taxon>Eukaryota</taxon>
        <taxon>Viridiplantae</taxon>
        <taxon>Streptophyta</taxon>
        <taxon>Embryophyta</taxon>
        <taxon>Tracheophyta</taxon>
        <taxon>Spermatophyta</taxon>
        <taxon>Magnoliopsida</taxon>
        <taxon>eudicotyledons</taxon>
        <taxon>Gunneridae</taxon>
        <taxon>Pentapetalae</taxon>
        <taxon>rosids</taxon>
        <taxon>Vitales</taxon>
        <taxon>Vitaceae</taxon>
        <taxon>Viteae</taxon>
        <taxon>Vitis</taxon>
    </lineage>
</organism>
<reference evidence="3 4" key="1">
    <citation type="journal article" date="2018" name="PLoS Genet.">
        <title>Population sequencing reveals clonal diversity and ancestral inbreeding in the grapevine cultivar Chardonnay.</title>
        <authorList>
            <person name="Roach M.J."/>
            <person name="Johnson D.L."/>
            <person name="Bohlmann J."/>
            <person name="van Vuuren H.J."/>
            <person name="Jones S.J."/>
            <person name="Pretorius I.S."/>
            <person name="Schmidt S.A."/>
            <person name="Borneman A.R."/>
        </authorList>
    </citation>
    <scope>NUCLEOTIDE SEQUENCE [LARGE SCALE GENOMIC DNA]</scope>
    <source>
        <strain evidence="4">cv. Chardonnay</strain>
        <tissue evidence="3">Leaf</tissue>
    </source>
</reference>
<evidence type="ECO:0000313" key="3">
    <source>
        <dbReference type="EMBL" id="RVW53478.1"/>
    </source>
</evidence>
<comment type="similarity">
    <text evidence="1">Belongs to the 'GDSL' lipolytic enzyme family.</text>
</comment>
<dbReference type="Proteomes" id="UP000288805">
    <property type="component" value="Unassembled WGS sequence"/>
</dbReference>
<dbReference type="InterPro" id="IPR036514">
    <property type="entry name" value="SGNH_hydro_sf"/>
</dbReference>
<dbReference type="Gene3D" id="3.40.50.1110">
    <property type="entry name" value="SGNH hydrolase"/>
    <property type="match status" value="1"/>
</dbReference>
<evidence type="ECO:0000256" key="1">
    <source>
        <dbReference type="ARBA" id="ARBA00008668"/>
    </source>
</evidence>